<dbReference type="GeneID" id="37038006"/>
<dbReference type="GO" id="GO:0045332">
    <property type="term" value="P:phospholipid translocation"/>
    <property type="evidence" value="ECO:0007669"/>
    <property type="project" value="TreeGrafter"/>
</dbReference>
<dbReference type="PANTHER" id="PTHR14856:SF9">
    <property type="entry name" value="PQ-LOOP REPEAT-CONTAINING PROTEIN 1"/>
    <property type="match status" value="1"/>
</dbReference>
<accession>A0A316W0F7</accession>
<evidence type="ECO:0000313" key="8">
    <source>
        <dbReference type="Proteomes" id="UP000245783"/>
    </source>
</evidence>
<evidence type="ECO:0000256" key="4">
    <source>
        <dbReference type="ARBA" id="ARBA00023136"/>
    </source>
</evidence>
<evidence type="ECO:0000256" key="6">
    <source>
        <dbReference type="SAM" id="Phobius"/>
    </source>
</evidence>
<sequence>MTLISILAGLGMAFGAPLIYADQAWSIQKKRDSSGFSKDVCAVLLLSNIARCFFWLGEPFELVLLLQSILMIAAQLFLLSLLLYYRPGSFAHASFTASSADAGSSRSSAPLFDAASAALSSAASAANSQAKTTSTAAQASRLDTSAPQPTYDAGDSTRGKYAALAGLNFELPPAPTIGLEEGEDENDAEEVSRLDRIKQLLKASLRRGQGLRADGSDATRPFGFWTWTTLSSYIIFLFGYTLLLGVLQMILGWSQTYVSILGYYALGLESTLPIPQAISNQRRRSLLGFRLTVLGGWTLGDVFKTGYFIVQGSPPQFLICALFALSIDLLICAQAYLFREQTAREDEEAAREEGARLAALEAERGDIGDYPTAPSPSSRGAPKNSPGRSKSKAPTNSEPAAASYNSNAPIRDADEIEPDD</sequence>
<feature type="compositionally biased region" description="Polar residues" evidence="5">
    <location>
        <begin position="386"/>
        <end position="408"/>
    </location>
</feature>
<dbReference type="GO" id="GO:0005829">
    <property type="term" value="C:cytosol"/>
    <property type="evidence" value="ECO:0007669"/>
    <property type="project" value="GOC"/>
</dbReference>
<reference evidence="7 8" key="1">
    <citation type="journal article" date="2018" name="Mol. Biol. Evol.">
        <title>Broad Genomic Sampling Reveals a Smut Pathogenic Ancestry of the Fungal Clade Ustilaginomycotina.</title>
        <authorList>
            <person name="Kijpornyongpan T."/>
            <person name="Mondo S.J."/>
            <person name="Barry K."/>
            <person name="Sandor L."/>
            <person name="Lee J."/>
            <person name="Lipzen A."/>
            <person name="Pangilinan J."/>
            <person name="LaButti K."/>
            <person name="Hainaut M."/>
            <person name="Henrissat B."/>
            <person name="Grigoriev I.V."/>
            <person name="Spatafora J.W."/>
            <person name="Aime M.C."/>
        </authorList>
    </citation>
    <scope>NUCLEOTIDE SEQUENCE [LARGE SCALE GENOMIC DNA]</scope>
    <source>
        <strain evidence="7 8">MCA 4658</strain>
    </source>
</reference>
<feature type="transmembrane region" description="Helical" evidence="6">
    <location>
        <begin position="316"/>
        <end position="338"/>
    </location>
</feature>
<feature type="transmembrane region" description="Helical" evidence="6">
    <location>
        <begin position="230"/>
        <end position="251"/>
    </location>
</feature>
<keyword evidence="3 6" id="KW-1133">Transmembrane helix</keyword>
<organism evidence="7 8">
    <name type="scientific">Ceraceosorus guamensis</name>
    <dbReference type="NCBI Taxonomy" id="1522189"/>
    <lineage>
        <taxon>Eukaryota</taxon>
        <taxon>Fungi</taxon>
        <taxon>Dikarya</taxon>
        <taxon>Basidiomycota</taxon>
        <taxon>Ustilaginomycotina</taxon>
        <taxon>Exobasidiomycetes</taxon>
        <taxon>Ceraceosorales</taxon>
        <taxon>Ceraceosoraceae</taxon>
        <taxon>Ceraceosorus</taxon>
    </lineage>
</organism>
<evidence type="ECO:0000256" key="3">
    <source>
        <dbReference type="ARBA" id="ARBA00022989"/>
    </source>
</evidence>
<dbReference type="Proteomes" id="UP000245783">
    <property type="component" value="Unassembled WGS sequence"/>
</dbReference>
<feature type="transmembrane region" description="Helical" evidence="6">
    <location>
        <begin position="287"/>
        <end position="310"/>
    </location>
</feature>
<dbReference type="RefSeq" id="XP_025369768.1">
    <property type="nucleotide sequence ID" value="XM_025516136.1"/>
</dbReference>
<protein>
    <recommendedName>
        <fullName evidence="9">PQ-loop-domain-containing protein</fullName>
    </recommendedName>
</protein>
<dbReference type="AlphaFoldDB" id="A0A316W0F7"/>
<evidence type="ECO:0000313" key="7">
    <source>
        <dbReference type="EMBL" id="PWN42608.1"/>
    </source>
</evidence>
<comment type="subcellular location">
    <subcellularLocation>
        <location evidence="1">Membrane</location>
        <topology evidence="1">Multi-pass membrane protein</topology>
    </subcellularLocation>
</comment>
<dbReference type="InParanoid" id="A0A316W0F7"/>
<dbReference type="InterPro" id="IPR006603">
    <property type="entry name" value="PQ-loop_rpt"/>
</dbReference>
<evidence type="ECO:0000256" key="5">
    <source>
        <dbReference type="SAM" id="MobiDB-lite"/>
    </source>
</evidence>
<dbReference type="EMBL" id="KZ819378">
    <property type="protein sequence ID" value="PWN42608.1"/>
    <property type="molecule type" value="Genomic_DNA"/>
</dbReference>
<proteinExistence type="predicted"/>
<dbReference type="OrthoDB" id="292213at2759"/>
<feature type="region of interest" description="Disordered" evidence="5">
    <location>
        <begin position="134"/>
        <end position="154"/>
    </location>
</feature>
<keyword evidence="4 6" id="KW-0472">Membrane</keyword>
<keyword evidence="8" id="KW-1185">Reference proteome</keyword>
<keyword evidence="2 6" id="KW-0812">Transmembrane</keyword>
<evidence type="ECO:0008006" key="9">
    <source>
        <dbReference type="Google" id="ProtNLM"/>
    </source>
</evidence>
<dbReference type="InterPro" id="IPR052241">
    <property type="entry name" value="SLC66/Scramblase_ANY1"/>
</dbReference>
<evidence type="ECO:0000256" key="2">
    <source>
        <dbReference type="ARBA" id="ARBA00022692"/>
    </source>
</evidence>
<evidence type="ECO:0000256" key="1">
    <source>
        <dbReference type="ARBA" id="ARBA00004141"/>
    </source>
</evidence>
<dbReference type="PANTHER" id="PTHR14856">
    <property type="entry name" value="PQ-LOOP REPEAT-CONTAINING PROTEIN 1-LIKE PROTEIN"/>
    <property type="match status" value="1"/>
</dbReference>
<dbReference type="GO" id="GO:0005768">
    <property type="term" value="C:endosome"/>
    <property type="evidence" value="ECO:0007669"/>
    <property type="project" value="TreeGrafter"/>
</dbReference>
<dbReference type="STRING" id="1522189.A0A316W0F7"/>
<dbReference type="GO" id="GO:0005802">
    <property type="term" value="C:trans-Golgi network"/>
    <property type="evidence" value="ECO:0007669"/>
    <property type="project" value="TreeGrafter"/>
</dbReference>
<dbReference type="Pfam" id="PF04193">
    <property type="entry name" value="PQ-loop"/>
    <property type="match status" value="1"/>
</dbReference>
<feature type="transmembrane region" description="Helical" evidence="6">
    <location>
        <begin position="64"/>
        <end position="85"/>
    </location>
</feature>
<dbReference type="GO" id="GO:0042147">
    <property type="term" value="P:retrograde transport, endosome to Golgi"/>
    <property type="evidence" value="ECO:0007669"/>
    <property type="project" value="TreeGrafter"/>
</dbReference>
<gene>
    <name evidence="7" type="ORF">IE81DRAFT_347351</name>
</gene>
<dbReference type="Gene3D" id="1.20.1280.290">
    <property type="match status" value="2"/>
</dbReference>
<dbReference type="GO" id="GO:0016020">
    <property type="term" value="C:membrane"/>
    <property type="evidence" value="ECO:0007669"/>
    <property type="project" value="UniProtKB-SubCell"/>
</dbReference>
<name>A0A316W0F7_9BASI</name>
<feature type="transmembrane region" description="Helical" evidence="6">
    <location>
        <begin position="257"/>
        <end position="275"/>
    </location>
</feature>
<feature type="region of interest" description="Disordered" evidence="5">
    <location>
        <begin position="361"/>
        <end position="420"/>
    </location>
</feature>